<comment type="similarity">
    <text evidence="2 10">Belongs to the SecY/SEC61-alpha family.</text>
</comment>
<dbReference type="EMBL" id="KL467508">
    <property type="protein sequence ID" value="KFV17573.1"/>
    <property type="molecule type" value="Genomic_DNA"/>
</dbReference>
<sequence length="242" mass="26603">IQFREKVLWTAITLFIFLVCCQIPLFGIMSSDSADPFYWMRVILASNRGTLMELGISPIVTSGLIMQLLAGAKIIEVGDTPKDRALFNGAQKLFGMIITIGQAIVLQHDENTEAGNESVILDLIPSCSCSVLFLSSQLFVAGLIVLLLDELLQKGYGLGSGISLFIATNICETIVWKAFSPTTINTGRGTEFEGAVIALFHLLATRTDKVRALREAFYRQNLPNLMNLIATVFVFAVVIYFQ</sequence>
<evidence type="ECO:0000256" key="7">
    <source>
        <dbReference type="ARBA" id="ARBA00023010"/>
    </source>
</evidence>
<dbReference type="Proteomes" id="UP000053661">
    <property type="component" value="Unassembled WGS sequence"/>
</dbReference>
<dbReference type="AlphaFoldDB" id="A0A093CSY6"/>
<dbReference type="InterPro" id="IPR019561">
    <property type="entry name" value="Translocon_Sec61/SecY_plug_dom"/>
</dbReference>
<feature type="non-terminal residue" evidence="13">
    <location>
        <position position="242"/>
    </location>
</feature>
<evidence type="ECO:0000256" key="1">
    <source>
        <dbReference type="ARBA" id="ARBA00004477"/>
    </source>
</evidence>
<evidence type="ECO:0000256" key="2">
    <source>
        <dbReference type="ARBA" id="ARBA00005751"/>
    </source>
</evidence>
<feature type="transmembrane region" description="Helical" evidence="11">
    <location>
        <begin position="49"/>
        <end position="69"/>
    </location>
</feature>
<keyword evidence="5 9" id="KW-0653">Protein transport</keyword>
<evidence type="ECO:0000256" key="5">
    <source>
        <dbReference type="ARBA" id="ARBA00022927"/>
    </source>
</evidence>
<evidence type="ECO:0000313" key="13">
    <source>
        <dbReference type="EMBL" id="KFV17573.1"/>
    </source>
</evidence>
<proteinExistence type="inferred from homology"/>
<organism evidence="13 14">
    <name type="scientific">Tauraco erythrolophus</name>
    <name type="common">Red-crested turaco</name>
    <dbReference type="NCBI Taxonomy" id="121530"/>
    <lineage>
        <taxon>Eukaryota</taxon>
        <taxon>Metazoa</taxon>
        <taxon>Chordata</taxon>
        <taxon>Craniata</taxon>
        <taxon>Vertebrata</taxon>
        <taxon>Euteleostomi</taxon>
        <taxon>Archelosauria</taxon>
        <taxon>Archosauria</taxon>
        <taxon>Dinosauria</taxon>
        <taxon>Saurischia</taxon>
        <taxon>Theropoda</taxon>
        <taxon>Coelurosauria</taxon>
        <taxon>Aves</taxon>
        <taxon>Neognathae</taxon>
        <taxon>Neoaves</taxon>
        <taxon>Otidimorphae</taxon>
        <taxon>Musophagiformes</taxon>
        <taxon>Musophagidae</taxon>
        <taxon>Tauraco</taxon>
    </lineage>
</organism>
<evidence type="ECO:0000259" key="12">
    <source>
        <dbReference type="Pfam" id="PF10559"/>
    </source>
</evidence>
<evidence type="ECO:0000256" key="9">
    <source>
        <dbReference type="RuleBase" id="RU003484"/>
    </source>
</evidence>
<dbReference type="Pfam" id="PF00344">
    <property type="entry name" value="SecY"/>
    <property type="match status" value="1"/>
</dbReference>
<evidence type="ECO:0000256" key="4">
    <source>
        <dbReference type="ARBA" id="ARBA00022692"/>
    </source>
</evidence>
<keyword evidence="3 9" id="KW-0813">Transport</keyword>
<dbReference type="InterPro" id="IPR002208">
    <property type="entry name" value="SecY/SEC61-alpha"/>
</dbReference>
<keyword evidence="7 9" id="KW-0811">Translocation</keyword>
<evidence type="ECO:0000256" key="11">
    <source>
        <dbReference type="SAM" id="Phobius"/>
    </source>
</evidence>
<dbReference type="Gene3D" id="1.10.3370.10">
    <property type="entry name" value="SecY subunit domain"/>
    <property type="match status" value="1"/>
</dbReference>
<dbReference type="PROSITE" id="PS00755">
    <property type="entry name" value="SECY_1"/>
    <property type="match status" value="1"/>
</dbReference>
<keyword evidence="14" id="KW-1185">Reference proteome</keyword>
<dbReference type="GO" id="GO:0005789">
    <property type="term" value="C:endoplasmic reticulum membrane"/>
    <property type="evidence" value="ECO:0007669"/>
    <property type="project" value="UniProtKB-SubCell"/>
</dbReference>
<keyword evidence="6 11" id="KW-1133">Transmembrane helix</keyword>
<keyword evidence="8 11" id="KW-0472">Membrane</keyword>
<evidence type="ECO:0000256" key="6">
    <source>
        <dbReference type="ARBA" id="ARBA00022989"/>
    </source>
</evidence>
<comment type="subcellular location">
    <subcellularLocation>
        <location evidence="1">Endoplasmic reticulum membrane</location>
        <topology evidence="1">Multi-pass membrane protein</topology>
    </subcellularLocation>
    <subcellularLocation>
        <location evidence="9">Membrane</location>
        <topology evidence="9">Multi-pass membrane protein</topology>
    </subcellularLocation>
</comment>
<dbReference type="Pfam" id="PF10559">
    <property type="entry name" value="Plug_translocon"/>
    <property type="match status" value="1"/>
</dbReference>
<reference evidence="13 14" key="1">
    <citation type="submission" date="2014-04" db="EMBL/GenBank/DDBJ databases">
        <title>Genome evolution of avian class.</title>
        <authorList>
            <person name="Zhang G."/>
            <person name="Li C."/>
        </authorList>
    </citation>
    <scope>NUCLEOTIDE SEQUENCE [LARGE SCALE GENOMIC DNA]</scope>
    <source>
        <strain evidence="13">BGI_N340</strain>
    </source>
</reference>
<dbReference type="SUPFAM" id="SSF103491">
    <property type="entry name" value="Preprotein translocase SecY subunit"/>
    <property type="match status" value="1"/>
</dbReference>
<keyword evidence="4 9" id="KW-0812">Transmembrane</keyword>
<gene>
    <name evidence="13" type="ORF">N340_11649</name>
</gene>
<evidence type="ECO:0000256" key="10">
    <source>
        <dbReference type="RuleBase" id="RU004349"/>
    </source>
</evidence>
<feature type="transmembrane region" description="Helical" evidence="11">
    <location>
        <begin position="90"/>
        <end position="108"/>
    </location>
</feature>
<evidence type="ECO:0000256" key="8">
    <source>
        <dbReference type="ARBA" id="ARBA00023136"/>
    </source>
</evidence>
<dbReference type="PROSITE" id="PS00756">
    <property type="entry name" value="SECY_2"/>
    <property type="match status" value="1"/>
</dbReference>
<accession>A0A093CSY6</accession>
<feature type="non-terminal residue" evidence="13">
    <location>
        <position position="1"/>
    </location>
</feature>
<dbReference type="InterPro" id="IPR030659">
    <property type="entry name" value="SecY_CS"/>
</dbReference>
<evidence type="ECO:0000256" key="3">
    <source>
        <dbReference type="ARBA" id="ARBA00022448"/>
    </source>
</evidence>
<protein>
    <submittedName>
        <fullName evidence="13">Protein transport protein Sec61 subunit alpha-like 1</fullName>
    </submittedName>
</protein>
<dbReference type="InterPro" id="IPR023201">
    <property type="entry name" value="SecY_dom_sf"/>
</dbReference>
<feature type="transmembrane region" description="Helical" evidence="11">
    <location>
        <begin position="123"/>
        <end position="148"/>
    </location>
</feature>
<evidence type="ECO:0000313" key="14">
    <source>
        <dbReference type="Proteomes" id="UP000053661"/>
    </source>
</evidence>
<feature type="transmembrane region" description="Helical" evidence="11">
    <location>
        <begin position="7"/>
        <end position="29"/>
    </location>
</feature>
<name>A0A093CSY6_TAUER</name>
<dbReference type="GO" id="GO:0015031">
    <property type="term" value="P:protein transport"/>
    <property type="evidence" value="ECO:0007669"/>
    <property type="project" value="UniProtKB-KW"/>
</dbReference>
<dbReference type="PANTHER" id="PTHR10906">
    <property type="entry name" value="SECY/SEC61-ALPHA FAMILY MEMBER"/>
    <property type="match status" value="1"/>
</dbReference>
<feature type="transmembrane region" description="Helical" evidence="11">
    <location>
        <begin position="224"/>
        <end position="241"/>
    </location>
</feature>
<feature type="domain" description="Translocon Sec61/SecY plug" evidence="12">
    <location>
        <begin position="15"/>
        <end position="49"/>
    </location>
</feature>